<dbReference type="CDD" id="cd03255">
    <property type="entry name" value="ABC_MJ0796_LolCDE_FtsE"/>
    <property type="match status" value="1"/>
</dbReference>
<proteinExistence type="inferred from homology"/>
<dbReference type="GO" id="GO:0005886">
    <property type="term" value="C:plasma membrane"/>
    <property type="evidence" value="ECO:0007669"/>
    <property type="project" value="UniProtKB-SubCell"/>
</dbReference>
<dbReference type="PANTHER" id="PTHR24220">
    <property type="entry name" value="IMPORT ATP-BINDING PROTEIN"/>
    <property type="match status" value="1"/>
</dbReference>
<dbReference type="PROSITE" id="PS50893">
    <property type="entry name" value="ABC_TRANSPORTER_2"/>
    <property type="match status" value="1"/>
</dbReference>
<keyword evidence="4" id="KW-1003">Cell membrane</keyword>
<comment type="subcellular location">
    <subcellularLocation>
        <location evidence="1">Cell membrane</location>
        <topology evidence="1">Peripheral membrane protein</topology>
    </subcellularLocation>
</comment>
<dbReference type="Gene3D" id="3.40.50.300">
    <property type="entry name" value="P-loop containing nucleotide triphosphate hydrolases"/>
    <property type="match status" value="1"/>
</dbReference>
<comment type="caution">
    <text evidence="12">The sequence shown here is derived from an EMBL/GenBank/DDBJ whole genome shotgun (WGS) entry which is preliminary data.</text>
</comment>
<evidence type="ECO:0000256" key="1">
    <source>
        <dbReference type="ARBA" id="ARBA00004202"/>
    </source>
</evidence>
<evidence type="ECO:0000313" key="13">
    <source>
        <dbReference type="Proteomes" id="UP000294843"/>
    </source>
</evidence>
<evidence type="ECO:0000313" key="12">
    <source>
        <dbReference type="EMBL" id="TDM13860.1"/>
    </source>
</evidence>
<reference evidence="12 13" key="1">
    <citation type="submission" date="2019-01" db="EMBL/GenBank/DDBJ databases">
        <title>Draft genome sequences of the type strains of six Macrococcus species.</title>
        <authorList>
            <person name="Mazhar S."/>
            <person name="Altermann E."/>
            <person name="Hill C."/>
            <person name="Mcauliffe O."/>
        </authorList>
    </citation>
    <scope>NUCLEOTIDE SEQUENCE [LARGE SCALE GENOMIC DNA]</scope>
    <source>
        <strain evidence="12 13">ATCC 51825</strain>
    </source>
</reference>
<comment type="function">
    <text evidence="10">Part of the ABC transporter complex hrt involved in hemin import. Responsible for energy coupling to the transport system.</text>
</comment>
<keyword evidence="5" id="KW-0547">Nucleotide-binding</keyword>
<comment type="subunit">
    <text evidence="2">The complex is composed of two ATP-binding proteins (HrtA), two transmembrane proteins (HrtB) and a solute-binding protein.</text>
</comment>
<evidence type="ECO:0000256" key="2">
    <source>
        <dbReference type="ARBA" id="ARBA00011131"/>
    </source>
</evidence>
<evidence type="ECO:0000256" key="5">
    <source>
        <dbReference type="ARBA" id="ARBA00022741"/>
    </source>
</evidence>
<dbReference type="FunFam" id="3.40.50.300:FF:000032">
    <property type="entry name" value="Export ABC transporter ATP-binding protein"/>
    <property type="match status" value="1"/>
</dbReference>
<evidence type="ECO:0000256" key="7">
    <source>
        <dbReference type="ARBA" id="ARBA00023136"/>
    </source>
</evidence>
<dbReference type="GO" id="GO:0005524">
    <property type="term" value="F:ATP binding"/>
    <property type="evidence" value="ECO:0007669"/>
    <property type="project" value="UniProtKB-KW"/>
</dbReference>
<name>A0A4R6BZ71_9STAP</name>
<comment type="similarity">
    <text evidence="8">Belongs to the ABC transporter superfamily. HrtA family.</text>
</comment>
<organism evidence="12 13">
    <name type="scientific">Macrococcus bovicus</name>
    <dbReference type="NCBI Taxonomy" id="69968"/>
    <lineage>
        <taxon>Bacteria</taxon>
        <taxon>Bacillati</taxon>
        <taxon>Bacillota</taxon>
        <taxon>Bacilli</taxon>
        <taxon>Bacillales</taxon>
        <taxon>Staphylococcaceae</taxon>
        <taxon>Macrococcus</taxon>
    </lineage>
</organism>
<evidence type="ECO:0000256" key="10">
    <source>
        <dbReference type="ARBA" id="ARBA00024721"/>
    </source>
</evidence>
<dbReference type="PANTHER" id="PTHR24220:SF666">
    <property type="entry name" value="HEMIN IMPORT ATP-BINDING PROTEIN HRTA-RELATED"/>
    <property type="match status" value="1"/>
</dbReference>
<dbReference type="InterPro" id="IPR015854">
    <property type="entry name" value="ABC_transpr_LolD-like"/>
</dbReference>
<protein>
    <recommendedName>
        <fullName evidence="9">Putative hemin import ATP-binding protein HrtA</fullName>
    </recommendedName>
</protein>
<evidence type="ECO:0000259" key="11">
    <source>
        <dbReference type="PROSITE" id="PS50893"/>
    </source>
</evidence>
<dbReference type="RefSeq" id="WP_133451984.1">
    <property type="nucleotide sequence ID" value="NZ_SCWF01000007.1"/>
</dbReference>
<dbReference type="InterPro" id="IPR003439">
    <property type="entry name" value="ABC_transporter-like_ATP-bd"/>
</dbReference>
<dbReference type="SMART" id="SM00382">
    <property type="entry name" value="AAA"/>
    <property type="match status" value="1"/>
</dbReference>
<dbReference type="InterPro" id="IPR027417">
    <property type="entry name" value="P-loop_NTPase"/>
</dbReference>
<dbReference type="AlphaFoldDB" id="A0A4R6BZ71"/>
<evidence type="ECO:0000256" key="6">
    <source>
        <dbReference type="ARBA" id="ARBA00022840"/>
    </source>
</evidence>
<gene>
    <name evidence="12" type="ORF">ERX55_07645</name>
</gene>
<evidence type="ECO:0000256" key="3">
    <source>
        <dbReference type="ARBA" id="ARBA00022448"/>
    </source>
</evidence>
<keyword evidence="7" id="KW-0472">Membrane</keyword>
<dbReference type="GO" id="GO:0098796">
    <property type="term" value="C:membrane protein complex"/>
    <property type="evidence" value="ECO:0007669"/>
    <property type="project" value="UniProtKB-ARBA"/>
</dbReference>
<evidence type="ECO:0000256" key="9">
    <source>
        <dbReference type="ARBA" id="ARBA00024432"/>
    </source>
</evidence>
<dbReference type="GO" id="GO:0016887">
    <property type="term" value="F:ATP hydrolysis activity"/>
    <property type="evidence" value="ECO:0007669"/>
    <property type="project" value="InterPro"/>
</dbReference>
<evidence type="ECO:0000256" key="4">
    <source>
        <dbReference type="ARBA" id="ARBA00022475"/>
    </source>
</evidence>
<dbReference type="Pfam" id="PF00005">
    <property type="entry name" value="ABC_tran"/>
    <property type="match status" value="1"/>
</dbReference>
<keyword evidence="6 12" id="KW-0067">ATP-binding</keyword>
<dbReference type="OrthoDB" id="9791546at2"/>
<dbReference type="GO" id="GO:0022857">
    <property type="term" value="F:transmembrane transporter activity"/>
    <property type="evidence" value="ECO:0007669"/>
    <property type="project" value="TreeGrafter"/>
</dbReference>
<dbReference type="SUPFAM" id="SSF52540">
    <property type="entry name" value="P-loop containing nucleoside triphosphate hydrolases"/>
    <property type="match status" value="1"/>
</dbReference>
<keyword evidence="3" id="KW-0813">Transport</keyword>
<dbReference type="Proteomes" id="UP000294843">
    <property type="component" value="Unassembled WGS sequence"/>
</dbReference>
<dbReference type="InterPro" id="IPR003593">
    <property type="entry name" value="AAA+_ATPase"/>
</dbReference>
<keyword evidence="13" id="KW-1185">Reference proteome</keyword>
<dbReference type="EMBL" id="SCWF01000007">
    <property type="protein sequence ID" value="TDM13860.1"/>
    <property type="molecule type" value="Genomic_DNA"/>
</dbReference>
<evidence type="ECO:0000256" key="8">
    <source>
        <dbReference type="ARBA" id="ARBA00024359"/>
    </source>
</evidence>
<accession>A0A4R6BZ71</accession>
<feature type="domain" description="ABC transporter" evidence="11">
    <location>
        <begin position="2"/>
        <end position="230"/>
    </location>
</feature>
<sequence>MLEIKEITKTYGTGEQATEVLKGINLNVQDGEIVILYGPSGSGKSTLLTIIGGLLTPTSGEIVLDGRSWQSLSDQQMTAMRLSDIGFIFQASHLLPYLNVKDQLTAVAKENGMSAQAASERAATLLQDFGLTHRATAYPNRLSGGEKQRTAIARAFMNAPKMILADEPTASLDKERALEVVDMLKQRVKSSNTVCIMITHDQRLFSKADRLLMLDDGILVDQTSQIASFN</sequence>
<dbReference type="InterPro" id="IPR017911">
    <property type="entry name" value="MacB-like_ATP-bd"/>
</dbReference>